<gene>
    <name evidence="1" type="ORF">Q75_05170</name>
</gene>
<reference evidence="1 2" key="1">
    <citation type="journal article" date="2016" name="Front. Microbiol.">
        <title>Microevolution Analysis of Bacillus coahuilensis Unveils Differences in Phosphorus Acquisition Strategies and Their Regulation.</title>
        <authorList>
            <person name="Gomez-Lunar Z."/>
            <person name="Hernandez-Gonzalez I."/>
            <person name="Rodriguez-Torres M.D."/>
            <person name="Souza V."/>
            <person name="Olmedo-Alvarez G."/>
        </authorList>
    </citation>
    <scope>NUCLEOTIDE SEQUENCE [LARGE SCALE GENOMIC DNA]</scope>
    <source>
        <strain evidence="2">p1.1.43</strain>
    </source>
</reference>
<protein>
    <submittedName>
        <fullName evidence="1">Uncharacterized protein</fullName>
    </submittedName>
</protein>
<evidence type="ECO:0000313" key="2">
    <source>
        <dbReference type="Proteomes" id="UP000074108"/>
    </source>
</evidence>
<dbReference type="EMBL" id="LDYG01000021">
    <property type="protein sequence ID" value="KUP07619.1"/>
    <property type="molecule type" value="Genomic_DNA"/>
</dbReference>
<dbReference type="AlphaFoldDB" id="A0A147KAA5"/>
<sequence length="73" mass="8567">MSNQNATYDIMIIPLDIGDVRLYIKGFKEEKFGEVTLYYKSVVLRNKGRNRKKTMIKCLSQLHESLVSDEKRL</sequence>
<accession>A0A147KAA5</accession>
<dbReference type="STRING" id="1150625.Q75_05170"/>
<name>A0A147KAA5_9BACI</name>
<proteinExistence type="predicted"/>
<keyword evidence="2" id="KW-1185">Reference proteome</keyword>
<organism evidence="1 2">
    <name type="scientific">Bacillus coahuilensis p1.1.43</name>
    <dbReference type="NCBI Taxonomy" id="1150625"/>
    <lineage>
        <taxon>Bacteria</taxon>
        <taxon>Bacillati</taxon>
        <taxon>Bacillota</taxon>
        <taxon>Bacilli</taxon>
        <taxon>Bacillales</taxon>
        <taxon>Bacillaceae</taxon>
        <taxon>Bacillus</taxon>
    </lineage>
</organism>
<dbReference type="Proteomes" id="UP000074108">
    <property type="component" value="Unassembled WGS sequence"/>
</dbReference>
<dbReference type="RefSeq" id="WP_059350642.1">
    <property type="nucleotide sequence ID" value="NZ_LDYG01000021.1"/>
</dbReference>
<evidence type="ECO:0000313" key="1">
    <source>
        <dbReference type="EMBL" id="KUP07619.1"/>
    </source>
</evidence>
<comment type="caution">
    <text evidence="1">The sequence shown here is derived from an EMBL/GenBank/DDBJ whole genome shotgun (WGS) entry which is preliminary data.</text>
</comment>
<dbReference type="PATRIC" id="fig|1150625.3.peg.1087"/>